<dbReference type="CDD" id="cd01647">
    <property type="entry name" value="RT_LTR"/>
    <property type="match status" value="1"/>
</dbReference>
<name>A0ABQ5SQL1_9CHLO</name>
<dbReference type="InterPro" id="IPR043128">
    <property type="entry name" value="Rev_trsase/Diguanyl_cyclase"/>
</dbReference>
<dbReference type="PROSITE" id="PS50878">
    <property type="entry name" value="RT_POL"/>
    <property type="match status" value="1"/>
</dbReference>
<feature type="non-terminal residue" evidence="2">
    <location>
        <position position="269"/>
    </location>
</feature>
<feature type="domain" description="Reverse transcriptase" evidence="1">
    <location>
        <begin position="9"/>
        <end position="194"/>
    </location>
</feature>
<dbReference type="Proteomes" id="UP001165090">
    <property type="component" value="Unassembled WGS sequence"/>
</dbReference>
<gene>
    <name evidence="2" type="ORF">VaNZ11_016955</name>
</gene>
<evidence type="ECO:0000313" key="2">
    <source>
        <dbReference type="EMBL" id="GLI71674.1"/>
    </source>
</evidence>
<evidence type="ECO:0000313" key="3">
    <source>
        <dbReference type="Proteomes" id="UP001165090"/>
    </source>
</evidence>
<reference evidence="2 3" key="1">
    <citation type="journal article" date="2023" name="IScience">
        <title>Expanded male sex-determining region conserved during the evolution of homothallism in the green alga Volvox.</title>
        <authorList>
            <person name="Yamamoto K."/>
            <person name="Matsuzaki R."/>
            <person name="Mahakham W."/>
            <person name="Heman W."/>
            <person name="Sekimoto H."/>
            <person name="Kawachi M."/>
            <person name="Minakuchi Y."/>
            <person name="Toyoda A."/>
            <person name="Nozaki H."/>
        </authorList>
    </citation>
    <scope>NUCLEOTIDE SEQUENCE [LARGE SCALE GENOMIC DNA]</scope>
    <source>
        <strain evidence="2 3">NIES-4468</strain>
    </source>
</reference>
<dbReference type="InterPro" id="IPR000477">
    <property type="entry name" value="RT_dom"/>
</dbReference>
<comment type="caution">
    <text evidence="2">The sequence shown here is derived from an EMBL/GenBank/DDBJ whole genome shotgun (WGS) entry which is preliminary data.</text>
</comment>
<accession>A0ABQ5SQL1</accession>
<evidence type="ECO:0000259" key="1">
    <source>
        <dbReference type="PROSITE" id="PS50878"/>
    </source>
</evidence>
<dbReference type="PANTHER" id="PTHR24559">
    <property type="entry name" value="TRANSPOSON TY3-I GAG-POL POLYPROTEIN"/>
    <property type="match status" value="1"/>
</dbReference>
<protein>
    <recommendedName>
        <fullName evidence="1">Reverse transcriptase domain-containing protein</fullName>
    </recommendedName>
</protein>
<organism evidence="2 3">
    <name type="scientific">Volvox africanus</name>
    <dbReference type="NCBI Taxonomy" id="51714"/>
    <lineage>
        <taxon>Eukaryota</taxon>
        <taxon>Viridiplantae</taxon>
        <taxon>Chlorophyta</taxon>
        <taxon>core chlorophytes</taxon>
        <taxon>Chlorophyceae</taxon>
        <taxon>CS clade</taxon>
        <taxon>Chlamydomonadales</taxon>
        <taxon>Volvocaceae</taxon>
        <taxon>Volvox</taxon>
    </lineage>
</organism>
<dbReference type="Gene3D" id="3.10.10.10">
    <property type="entry name" value="HIV Type 1 Reverse Transcriptase, subunit A, domain 1"/>
    <property type="match status" value="1"/>
</dbReference>
<dbReference type="InterPro" id="IPR043502">
    <property type="entry name" value="DNA/RNA_pol_sf"/>
</dbReference>
<dbReference type="InterPro" id="IPR053134">
    <property type="entry name" value="RNA-dir_DNA_polymerase"/>
</dbReference>
<proteinExistence type="predicted"/>
<keyword evidence="3" id="KW-1185">Reference proteome</keyword>
<dbReference type="Gene3D" id="3.30.70.270">
    <property type="match status" value="1"/>
</dbReference>
<dbReference type="SUPFAM" id="SSF56672">
    <property type="entry name" value="DNA/RNA polymerases"/>
    <property type="match status" value="1"/>
</dbReference>
<dbReference type="EMBL" id="BSDZ01000116">
    <property type="protein sequence ID" value="GLI71674.1"/>
    <property type="molecule type" value="Genomic_DNA"/>
</dbReference>
<dbReference type="PANTHER" id="PTHR24559:SF444">
    <property type="entry name" value="REVERSE TRANSCRIPTASE DOMAIN-CONTAINING PROTEIN"/>
    <property type="match status" value="1"/>
</dbReference>
<dbReference type="Pfam" id="PF00078">
    <property type="entry name" value="RVT_1"/>
    <property type="match status" value="1"/>
</dbReference>
<sequence length="269" mass="31181">MKRQVGDLLAKGMIRPSTSPYSAPILFVGKKDGTLRMCIDYQGLNATTIKNRYPLPRVDDLLDKLKGSAYFSSIDLQQGYNQIRIAASDIPKTAFRTPFGRFKYTVLSFGHYITLVITNAPATFQAVMDCMFRPYIDRFVVCYLDDILIYSKTREEHLKHLELVLEVMKREQLFAKHAKCFWAQPQVEYLGHIVSATGIRMDPRKVAVVREWPVLYLSFAFAHKYLHVWRLSTPMREHLQVQQGKREQTGTAEDFKTKRDITYSLTDRN</sequence>